<dbReference type="Proteomes" id="UP000556700">
    <property type="component" value="Unassembled WGS sequence"/>
</dbReference>
<evidence type="ECO:0000313" key="2">
    <source>
        <dbReference type="Proteomes" id="UP000556700"/>
    </source>
</evidence>
<gene>
    <name evidence="1" type="ORF">FLACHUCJ7_04220</name>
</gene>
<dbReference type="EMBL" id="CAIJDO010000265">
    <property type="protein sequence ID" value="CAD0009361.1"/>
    <property type="molecule type" value="Genomic_DNA"/>
</dbReference>
<sequence>MLSALDTLILAKNTFNEREVLKKEINDIVFYLRWLDYEDISVYEVRNDGKVYSIKNEEFRSIDTNAIDGVSDIISEEFDKLTELRYAQ</sequence>
<proteinExistence type="predicted"/>
<accession>A0A6V6ZC53</accession>
<comment type="caution">
    <text evidence="1">The sequence shown here is derived from an EMBL/GenBank/DDBJ whole genome shotgun (WGS) entry which is preliminary data.</text>
</comment>
<organism evidence="1 2">
    <name type="scientific">Flavobacterium chungangense</name>
    <dbReference type="NCBI Taxonomy" id="554283"/>
    <lineage>
        <taxon>Bacteria</taxon>
        <taxon>Pseudomonadati</taxon>
        <taxon>Bacteroidota</taxon>
        <taxon>Flavobacteriia</taxon>
        <taxon>Flavobacteriales</taxon>
        <taxon>Flavobacteriaceae</taxon>
        <taxon>Flavobacterium</taxon>
    </lineage>
</organism>
<evidence type="ECO:0000313" key="1">
    <source>
        <dbReference type="EMBL" id="CAD0009361.1"/>
    </source>
</evidence>
<dbReference type="AlphaFoldDB" id="A0A6V6ZC53"/>
<name>A0A6V6ZC53_9FLAO</name>
<keyword evidence="2" id="KW-1185">Reference proteome</keyword>
<reference evidence="1 2" key="1">
    <citation type="submission" date="2020-06" db="EMBL/GenBank/DDBJ databases">
        <authorList>
            <person name="Criscuolo A."/>
        </authorList>
    </citation>
    <scope>NUCLEOTIDE SEQUENCE [LARGE SCALE GENOMIC DNA]</scope>
    <source>
        <strain evidence="2">CIP 110025</strain>
    </source>
</reference>
<protein>
    <submittedName>
        <fullName evidence="1">Uncharacterized protein</fullName>
    </submittedName>
</protein>